<dbReference type="InterPro" id="IPR003593">
    <property type="entry name" value="AAA+_ATPase"/>
</dbReference>
<dbReference type="GO" id="GO:0005886">
    <property type="term" value="C:plasma membrane"/>
    <property type="evidence" value="ECO:0007669"/>
    <property type="project" value="UniProtKB-SubCell"/>
</dbReference>
<gene>
    <name evidence="12" type="ORF">C6P64_00230</name>
</gene>
<dbReference type="GO" id="GO:0016887">
    <property type="term" value="F:ATP hydrolysis activity"/>
    <property type="evidence" value="ECO:0007669"/>
    <property type="project" value="InterPro"/>
</dbReference>
<keyword evidence="8 9" id="KW-0472">Membrane</keyword>
<comment type="subcellular location">
    <subcellularLocation>
        <location evidence="1">Cell membrane</location>
        <topology evidence="1">Multi-pass membrane protein</topology>
    </subcellularLocation>
</comment>
<feature type="transmembrane region" description="Helical" evidence="9">
    <location>
        <begin position="77"/>
        <end position="96"/>
    </location>
</feature>
<evidence type="ECO:0000256" key="2">
    <source>
        <dbReference type="ARBA" id="ARBA00022448"/>
    </source>
</evidence>
<evidence type="ECO:0000256" key="1">
    <source>
        <dbReference type="ARBA" id="ARBA00004651"/>
    </source>
</evidence>
<evidence type="ECO:0000256" key="7">
    <source>
        <dbReference type="ARBA" id="ARBA00022989"/>
    </source>
</evidence>
<dbReference type="SMART" id="SM00382">
    <property type="entry name" value="AAA"/>
    <property type="match status" value="1"/>
</dbReference>
<evidence type="ECO:0000256" key="5">
    <source>
        <dbReference type="ARBA" id="ARBA00022741"/>
    </source>
</evidence>
<sequence>MSLLTKLNQFRHFAARAWALSAPYFGSDEKWKARGLLAAIVALNLGAVYMLVLINEWNRVFYDALQNKNAEVFWQQLARFTGLAFGYILIAVYRFYLTQLLEIRWRAWMTAHVMGRWLGHKAFYRLELMRFTRENERLPDNPDQRIQEDLGLFTSSAVGLSMGLLNAAVTLASFVGILWGLSGSFGFHFNGSDWNIPGFMVWMAVIYALVGSVLTHYIGRPLIGLNFEQQKREADFRHHLVRVREYSEAIALDRGEPVEQRQLGGHFGAVLKNYLALIKAQKRLTWFTVGFGQAAVVFPFVVAAPRFFSGAIQLGELMQIASAFGRVQDALSWFVDNYDALARWRATTDRLTGFEDSLRSANGQDLLGASAGDELRLEQLTLSLPDGRVLLQGEGLALRPGDSVLLQGPSGSGKSSLFRTLAGIWPYAQGRIGLPAGFEQDAMFLPQRPYFPTGRLRDALAYPAAAERYSDAELRQALRDALLPQLTDRLDDEDAWGQKLSGGEQQRLAVARALLKKPRWLFADEATSALDAAAELEIYGKLRALVRDSGGALVSIAHRPSVAAFHERQWTVEASGRLAG</sequence>
<evidence type="ECO:0000313" key="12">
    <source>
        <dbReference type="EMBL" id="PRD67226.1"/>
    </source>
</evidence>
<dbReference type="Gene3D" id="1.20.1560.10">
    <property type="entry name" value="ABC transporter type 1, transmembrane domain"/>
    <property type="match status" value="1"/>
</dbReference>
<keyword evidence="5" id="KW-0547">Nucleotide-binding</keyword>
<dbReference type="PROSITE" id="PS50893">
    <property type="entry name" value="ABC_TRANSPORTER_2"/>
    <property type="match status" value="1"/>
</dbReference>
<dbReference type="EMBL" id="PVLQ01000001">
    <property type="protein sequence ID" value="PRD67226.1"/>
    <property type="molecule type" value="Genomic_DNA"/>
</dbReference>
<dbReference type="GO" id="GO:0140359">
    <property type="term" value="F:ABC-type transporter activity"/>
    <property type="evidence" value="ECO:0007669"/>
    <property type="project" value="InterPro"/>
</dbReference>
<evidence type="ECO:0000259" key="11">
    <source>
        <dbReference type="PROSITE" id="PS50929"/>
    </source>
</evidence>
<dbReference type="InterPro" id="IPR036640">
    <property type="entry name" value="ABC1_TM_sf"/>
</dbReference>
<evidence type="ECO:0000256" key="8">
    <source>
        <dbReference type="ARBA" id="ARBA00023136"/>
    </source>
</evidence>
<dbReference type="Gene3D" id="3.40.50.300">
    <property type="entry name" value="P-loop containing nucleotide triphosphate hydrolases"/>
    <property type="match status" value="1"/>
</dbReference>
<dbReference type="InterPro" id="IPR027417">
    <property type="entry name" value="P-loop_NTPase"/>
</dbReference>
<dbReference type="GO" id="GO:0005524">
    <property type="term" value="F:ATP binding"/>
    <property type="evidence" value="ECO:0007669"/>
    <property type="project" value="UniProtKB-KW"/>
</dbReference>
<keyword evidence="3" id="KW-1003">Cell membrane</keyword>
<dbReference type="PANTHER" id="PTHR11384:SF59">
    <property type="entry name" value="LYSOSOMAL COBALAMIN TRANSPORTER ABCD4"/>
    <property type="match status" value="1"/>
</dbReference>
<feature type="domain" description="ABC transmembrane type-1" evidence="11">
    <location>
        <begin position="38"/>
        <end position="343"/>
    </location>
</feature>
<dbReference type="SUPFAM" id="SSF90123">
    <property type="entry name" value="ABC transporter transmembrane region"/>
    <property type="match status" value="1"/>
</dbReference>
<dbReference type="RefSeq" id="WP_105746590.1">
    <property type="nucleotide sequence ID" value="NZ_PVLQ01000001.1"/>
</dbReference>
<evidence type="ECO:0000313" key="13">
    <source>
        <dbReference type="Proteomes" id="UP000238589"/>
    </source>
</evidence>
<dbReference type="InterPro" id="IPR050835">
    <property type="entry name" value="ABC_transporter_sub-D"/>
</dbReference>
<dbReference type="InterPro" id="IPR003439">
    <property type="entry name" value="ABC_transporter-like_ATP-bd"/>
</dbReference>
<feature type="domain" description="ABC transporter" evidence="10">
    <location>
        <begin position="375"/>
        <end position="578"/>
    </location>
</feature>
<dbReference type="OrthoDB" id="9810134at2"/>
<dbReference type="PROSITE" id="PS50929">
    <property type="entry name" value="ABC_TM1F"/>
    <property type="match status" value="1"/>
</dbReference>
<keyword evidence="13" id="KW-1185">Reference proteome</keyword>
<evidence type="ECO:0000259" key="10">
    <source>
        <dbReference type="PROSITE" id="PS50893"/>
    </source>
</evidence>
<feature type="transmembrane region" description="Helical" evidence="9">
    <location>
        <begin position="36"/>
        <end position="57"/>
    </location>
</feature>
<dbReference type="Proteomes" id="UP000238589">
    <property type="component" value="Unassembled WGS sequence"/>
</dbReference>
<evidence type="ECO:0000256" key="9">
    <source>
        <dbReference type="SAM" id="Phobius"/>
    </source>
</evidence>
<organism evidence="12 13">
    <name type="scientific">Malikia granosa</name>
    <dbReference type="NCBI Taxonomy" id="263067"/>
    <lineage>
        <taxon>Bacteria</taxon>
        <taxon>Pseudomonadati</taxon>
        <taxon>Pseudomonadota</taxon>
        <taxon>Betaproteobacteria</taxon>
        <taxon>Burkholderiales</taxon>
        <taxon>Comamonadaceae</taxon>
        <taxon>Malikia</taxon>
    </lineage>
</organism>
<feature type="transmembrane region" description="Helical" evidence="9">
    <location>
        <begin position="199"/>
        <end position="219"/>
    </location>
</feature>
<evidence type="ECO:0000256" key="4">
    <source>
        <dbReference type="ARBA" id="ARBA00022692"/>
    </source>
</evidence>
<name>A0A2S9K9U0_9BURK</name>
<keyword evidence="6 12" id="KW-0067">ATP-binding</keyword>
<dbReference type="CDD" id="cd03223">
    <property type="entry name" value="ABCD_peroxisomal_ALDP"/>
    <property type="match status" value="1"/>
</dbReference>
<accession>A0A2S9K9U0</accession>
<proteinExistence type="predicted"/>
<reference evidence="12 13" key="1">
    <citation type="submission" date="2018-03" db="EMBL/GenBank/DDBJ databases">
        <title>Comparative genomics illustrates the genes involved in a hyperalkaliphilic mechanisms of Serpentinomonas isolated from highly-alkaline calcium-rich serpentinized springs.</title>
        <authorList>
            <person name="Suzuki S."/>
            <person name="Ishii S."/>
            <person name="Walworth N."/>
            <person name="Bird L."/>
            <person name="Kuenen J.G."/>
            <person name="Nealson K.H."/>
        </authorList>
    </citation>
    <scope>NUCLEOTIDE SEQUENCE [LARGE SCALE GENOMIC DNA]</scope>
    <source>
        <strain evidence="12 13">P1</strain>
    </source>
</reference>
<dbReference type="InterPro" id="IPR017871">
    <property type="entry name" value="ABC_transporter-like_CS"/>
</dbReference>
<keyword evidence="4 9" id="KW-0812">Transmembrane</keyword>
<dbReference type="PANTHER" id="PTHR11384">
    <property type="entry name" value="ATP-BINDING CASSETTE, SUB-FAMILY D MEMBER"/>
    <property type="match status" value="1"/>
</dbReference>
<keyword evidence="2" id="KW-0813">Transport</keyword>
<dbReference type="SUPFAM" id="SSF52540">
    <property type="entry name" value="P-loop containing nucleoside triphosphate hydrolases"/>
    <property type="match status" value="1"/>
</dbReference>
<dbReference type="PROSITE" id="PS00211">
    <property type="entry name" value="ABC_TRANSPORTER_1"/>
    <property type="match status" value="1"/>
</dbReference>
<feature type="transmembrane region" description="Helical" evidence="9">
    <location>
        <begin position="150"/>
        <end position="179"/>
    </location>
</feature>
<evidence type="ECO:0000256" key="3">
    <source>
        <dbReference type="ARBA" id="ARBA00022475"/>
    </source>
</evidence>
<dbReference type="AlphaFoldDB" id="A0A2S9K9U0"/>
<keyword evidence="7 9" id="KW-1133">Transmembrane helix</keyword>
<dbReference type="InterPro" id="IPR011527">
    <property type="entry name" value="ABC1_TM_dom"/>
</dbReference>
<dbReference type="Pfam" id="PF00005">
    <property type="entry name" value="ABC_tran"/>
    <property type="match status" value="1"/>
</dbReference>
<protein>
    <submittedName>
        <fullName evidence="12">ABC transporter ATP-binding protein</fullName>
    </submittedName>
</protein>
<evidence type="ECO:0000256" key="6">
    <source>
        <dbReference type="ARBA" id="ARBA00022840"/>
    </source>
</evidence>
<comment type="caution">
    <text evidence="12">The sequence shown here is derived from an EMBL/GenBank/DDBJ whole genome shotgun (WGS) entry which is preliminary data.</text>
</comment>
<feature type="transmembrane region" description="Helical" evidence="9">
    <location>
        <begin position="284"/>
        <end position="308"/>
    </location>
</feature>
<dbReference type="Pfam" id="PF06472">
    <property type="entry name" value="ABC_membrane_2"/>
    <property type="match status" value="1"/>
</dbReference>